<accession>A0ABM9HFQ0</accession>
<dbReference type="Proteomes" id="UP001157733">
    <property type="component" value="Chromosome"/>
</dbReference>
<reference evidence="1 2" key="1">
    <citation type="submission" date="2022-09" db="EMBL/GenBank/DDBJ databases">
        <authorList>
            <person name="Kop L."/>
        </authorList>
    </citation>
    <scope>NUCLEOTIDE SEQUENCE [LARGE SCALE GENOMIC DNA]</scope>
    <source>
        <strain evidence="1 2">347</strain>
    </source>
</reference>
<dbReference type="RefSeq" id="WP_282011708.1">
    <property type="nucleotide sequence ID" value="NZ_OX336137.1"/>
</dbReference>
<evidence type="ECO:0000313" key="2">
    <source>
        <dbReference type="Proteomes" id="UP001157733"/>
    </source>
</evidence>
<keyword evidence="2" id="KW-1185">Reference proteome</keyword>
<sequence length="406" mass="45281">MTVIQTFRLPFLKKDNGTLRLNRRSLRRALAAILALFLFLPANAQAYIGLCCAHCGGNMPLNIFGGGIPEPKEFRFKISQMFMRMGPMRDGTKDVKTSDLVGMPAMGKFPAVPESMNMWMTMFGGAYSFTDNFALIGMSSFKHNTMPMRFNAALQAATGRSGFTMESSGIGDFKLIGKYRLYSDDHLAPTKQLSMLFGVSLPTGSIKKEFTENPAAGQNGTLLPFKMQMGSGTFDPIIGLTYQGSRDPFWYGANVIYTGRFYDNSQDYRQGDEVRLDLYGMYQFHPQSVVHLQLNGFYEGKYSDEPRLAKEQGHGHVGFNPNGPFTSPLFDPDNYGGTKLNITAGIQYQPIPLHVLELTASAPVAQNLRGPQLAEDYRLMLTWYVEIPTSNSRRYRGMPAPKELGF</sequence>
<evidence type="ECO:0008006" key="3">
    <source>
        <dbReference type="Google" id="ProtNLM"/>
    </source>
</evidence>
<name>A0ABM9HFQ0_9BACT</name>
<dbReference type="EMBL" id="OX336137">
    <property type="protein sequence ID" value="CAI2718836.1"/>
    <property type="molecule type" value="Genomic_DNA"/>
</dbReference>
<evidence type="ECO:0000313" key="1">
    <source>
        <dbReference type="EMBL" id="CAI2718836.1"/>
    </source>
</evidence>
<proteinExistence type="predicted"/>
<organism evidence="1 2">
    <name type="scientific">Nitrospina watsonii</name>
    <dbReference type="NCBI Taxonomy" id="1323948"/>
    <lineage>
        <taxon>Bacteria</taxon>
        <taxon>Pseudomonadati</taxon>
        <taxon>Nitrospinota/Tectimicrobiota group</taxon>
        <taxon>Nitrospinota</taxon>
        <taxon>Nitrospinia</taxon>
        <taxon>Nitrospinales</taxon>
        <taxon>Nitrospinaceae</taxon>
        <taxon>Nitrospina</taxon>
    </lineage>
</organism>
<dbReference type="Pfam" id="PF13557">
    <property type="entry name" value="Phenol_MetA_deg"/>
    <property type="match status" value="1"/>
</dbReference>
<gene>
    <name evidence="1" type="ORF">NSPWAT_1980</name>
</gene>
<dbReference type="InterPro" id="IPR025737">
    <property type="entry name" value="FApF"/>
</dbReference>
<protein>
    <recommendedName>
        <fullName evidence="3">Transporter</fullName>
    </recommendedName>
</protein>